<name>A0A0B6WXL3_9BACT</name>
<dbReference type="PANTHER" id="PTHR42792:SF1">
    <property type="entry name" value="FLAGELLAR HOOK-ASSOCIATED PROTEIN 3"/>
    <property type="match status" value="1"/>
</dbReference>
<evidence type="ECO:0000256" key="4">
    <source>
        <dbReference type="SAM" id="MobiDB-lite"/>
    </source>
</evidence>
<dbReference type="Proteomes" id="UP000031518">
    <property type="component" value="Unassembled WGS sequence"/>
</dbReference>
<dbReference type="Pfam" id="PF00669">
    <property type="entry name" value="Flagellin_N"/>
    <property type="match status" value="1"/>
</dbReference>
<dbReference type="InterPro" id="IPR001029">
    <property type="entry name" value="Flagellin_N"/>
</dbReference>
<dbReference type="EMBL" id="CBXV010000004">
    <property type="protein sequence ID" value="CDM64915.1"/>
    <property type="molecule type" value="Genomic_DNA"/>
</dbReference>
<comment type="subcellular location">
    <subcellularLocation>
        <location evidence="1">Bacterial flagellum</location>
    </subcellularLocation>
</comment>
<dbReference type="Pfam" id="PF00700">
    <property type="entry name" value="Flagellin_C"/>
    <property type="match status" value="1"/>
</dbReference>
<dbReference type="OrthoDB" id="9758307at2"/>
<protein>
    <submittedName>
        <fullName evidence="7">Flagellar hook-associated protein 3</fullName>
    </submittedName>
</protein>
<feature type="domain" description="Flagellin C-terminal" evidence="6">
    <location>
        <begin position="223"/>
        <end position="296"/>
    </location>
</feature>
<proteinExistence type="inferred from homology"/>
<keyword evidence="3" id="KW-0975">Bacterial flagellum</keyword>
<keyword evidence="7" id="KW-0282">Flagellum</keyword>
<feature type="region of interest" description="Disordered" evidence="4">
    <location>
        <begin position="138"/>
        <end position="159"/>
    </location>
</feature>
<evidence type="ECO:0000259" key="5">
    <source>
        <dbReference type="Pfam" id="PF00669"/>
    </source>
</evidence>
<keyword evidence="8" id="KW-1185">Reference proteome</keyword>
<dbReference type="RefSeq" id="WP_083437609.1">
    <property type="nucleotide sequence ID" value="NZ_CBXV010000004.1"/>
</dbReference>
<dbReference type="STRING" id="454194.PYK22_00910"/>
<keyword evidence="7" id="KW-0969">Cilium</keyword>
<dbReference type="SUPFAM" id="SSF64518">
    <property type="entry name" value="Phase 1 flagellin"/>
    <property type="match status" value="1"/>
</dbReference>
<dbReference type="GO" id="GO:0009424">
    <property type="term" value="C:bacterial-type flagellum hook"/>
    <property type="evidence" value="ECO:0007669"/>
    <property type="project" value="InterPro"/>
</dbReference>
<organism evidence="7 8">
    <name type="scientific">Pyrinomonas methylaliphatogenes</name>
    <dbReference type="NCBI Taxonomy" id="454194"/>
    <lineage>
        <taxon>Bacteria</taxon>
        <taxon>Pseudomonadati</taxon>
        <taxon>Acidobacteriota</taxon>
        <taxon>Blastocatellia</taxon>
        <taxon>Blastocatellales</taxon>
        <taxon>Pyrinomonadaceae</taxon>
        <taxon>Pyrinomonas</taxon>
    </lineage>
</organism>
<dbReference type="GO" id="GO:0005198">
    <property type="term" value="F:structural molecule activity"/>
    <property type="evidence" value="ECO:0007669"/>
    <property type="project" value="InterPro"/>
</dbReference>
<evidence type="ECO:0000259" key="6">
    <source>
        <dbReference type="Pfam" id="PF00700"/>
    </source>
</evidence>
<feature type="domain" description="Flagellin N-terminal" evidence="5">
    <location>
        <begin position="11"/>
        <end position="140"/>
    </location>
</feature>
<evidence type="ECO:0000256" key="1">
    <source>
        <dbReference type="ARBA" id="ARBA00004365"/>
    </source>
</evidence>
<dbReference type="NCBIfam" id="TIGR02550">
    <property type="entry name" value="flagell_flgL"/>
    <property type="match status" value="1"/>
</dbReference>
<dbReference type="InterPro" id="IPR001492">
    <property type="entry name" value="Flagellin"/>
</dbReference>
<accession>A0A0B6WXL3</accession>
<evidence type="ECO:0000313" key="8">
    <source>
        <dbReference type="Proteomes" id="UP000031518"/>
    </source>
</evidence>
<dbReference type="GO" id="GO:0071973">
    <property type="term" value="P:bacterial-type flagellum-dependent cell motility"/>
    <property type="evidence" value="ECO:0007669"/>
    <property type="project" value="InterPro"/>
</dbReference>
<dbReference type="AlphaFoldDB" id="A0A0B6WXL3"/>
<reference evidence="7 8" key="2">
    <citation type="submission" date="2015-01" db="EMBL/GenBank/DDBJ databases">
        <title>Complete genome sequence of Pyrinomonas methylaliphatogenes type strain K22T.</title>
        <authorList>
            <person name="Lee K.C.Y."/>
            <person name="Power J.F."/>
            <person name="Dunfield P.F."/>
            <person name="Morgan X.C."/>
            <person name="Huttenhower C."/>
            <person name="Stott M.B."/>
        </authorList>
    </citation>
    <scope>NUCLEOTIDE SEQUENCE [LARGE SCALE GENOMIC DNA]</scope>
    <source>
        <strain evidence="7 8">K22</strain>
    </source>
</reference>
<sequence>MPFRVTDSLMSARLIEQLATARQRQAKAQEQIASGKRINRPSDDPVGAEKVMNIRVSQAALEQFKKTVTQADEKLRVGDNALESYEQLLDRAGALLAQGLSDFTTQDARQSLAVEIDGLRERALSIAQMKHGDEYLFGGTRQDQPPFDSTGAPAPTPSSEQLLQIEPDAPPVITGVRAEDVFSDGSGSIFDLLSAAATALRGTGDPVADRATLENAMGRLKALTSQVQASRTRLGVAMERVESVGSRLDADNLSLETIAQQFESADFAEAAVRFTEASNLIEAITQSARLNRNSIVDILG</sequence>
<evidence type="ECO:0000256" key="2">
    <source>
        <dbReference type="ARBA" id="ARBA00005709"/>
    </source>
</evidence>
<evidence type="ECO:0000256" key="3">
    <source>
        <dbReference type="ARBA" id="ARBA00023143"/>
    </source>
</evidence>
<evidence type="ECO:0000313" key="7">
    <source>
        <dbReference type="EMBL" id="CDM64915.1"/>
    </source>
</evidence>
<dbReference type="InterPro" id="IPR046358">
    <property type="entry name" value="Flagellin_C"/>
</dbReference>
<dbReference type="PANTHER" id="PTHR42792">
    <property type="entry name" value="FLAGELLIN"/>
    <property type="match status" value="1"/>
</dbReference>
<dbReference type="Gene3D" id="1.20.1330.10">
    <property type="entry name" value="f41 fragment of flagellin, N-terminal domain"/>
    <property type="match status" value="1"/>
</dbReference>
<comment type="similarity">
    <text evidence="2">Belongs to the bacterial flagellin family.</text>
</comment>
<keyword evidence="7" id="KW-0966">Cell projection</keyword>
<reference evidence="7 8" key="1">
    <citation type="submission" date="2013-12" db="EMBL/GenBank/DDBJ databases">
        <authorList>
            <person name="Stott M."/>
        </authorList>
    </citation>
    <scope>NUCLEOTIDE SEQUENCE [LARGE SCALE GENOMIC DNA]</scope>
    <source>
        <strain evidence="7 8">K22</strain>
    </source>
</reference>
<gene>
    <name evidence="7" type="ORF">PYK22_00910</name>
</gene>
<dbReference type="InterPro" id="IPR013384">
    <property type="entry name" value="Flagell_FlgL"/>
</dbReference>